<gene>
    <name evidence="2" type="ORF">JI742_01635</name>
</gene>
<dbReference type="PANTHER" id="PTHR37461:SF1">
    <property type="entry name" value="ANTI-SIGMA-K FACTOR RSKA"/>
    <property type="match status" value="1"/>
</dbReference>
<dbReference type="Proteomes" id="UP000643207">
    <property type="component" value="Unassembled WGS sequence"/>
</dbReference>
<evidence type="ECO:0000313" key="2">
    <source>
        <dbReference type="EMBL" id="MBL0718579.1"/>
    </source>
</evidence>
<organism evidence="2 3">
    <name type="scientific">Aquariibacter lacus</name>
    <dbReference type="NCBI Taxonomy" id="2801332"/>
    <lineage>
        <taxon>Bacteria</taxon>
        <taxon>Pseudomonadati</taxon>
        <taxon>Pseudomonadota</taxon>
        <taxon>Betaproteobacteria</taxon>
        <taxon>Burkholderiales</taxon>
        <taxon>Sphaerotilaceae</taxon>
        <taxon>Aquariibacter</taxon>
    </lineage>
</organism>
<dbReference type="InterPro" id="IPR051474">
    <property type="entry name" value="Anti-sigma-K/W_factor"/>
</dbReference>
<comment type="caution">
    <text evidence="2">The sequence shown here is derived from an EMBL/GenBank/DDBJ whole genome shotgun (WGS) entry which is preliminary data.</text>
</comment>
<dbReference type="Pfam" id="PF10099">
    <property type="entry name" value="RskA_C"/>
    <property type="match status" value="1"/>
</dbReference>
<dbReference type="InterPro" id="IPR018764">
    <property type="entry name" value="RskA_C"/>
</dbReference>
<dbReference type="GO" id="GO:0006417">
    <property type="term" value="P:regulation of translation"/>
    <property type="evidence" value="ECO:0007669"/>
    <property type="project" value="TreeGrafter"/>
</dbReference>
<feature type="domain" description="Anti-sigma K factor RskA C-terminal" evidence="1">
    <location>
        <begin position="111"/>
        <end position="239"/>
    </location>
</feature>
<evidence type="ECO:0000313" key="3">
    <source>
        <dbReference type="Proteomes" id="UP000643207"/>
    </source>
</evidence>
<dbReference type="AlphaFoldDB" id="A0A9X1BQ82"/>
<dbReference type="EMBL" id="JAERRA010000001">
    <property type="protein sequence ID" value="MBL0718579.1"/>
    <property type="molecule type" value="Genomic_DNA"/>
</dbReference>
<dbReference type="GO" id="GO:0016989">
    <property type="term" value="F:sigma factor antagonist activity"/>
    <property type="evidence" value="ECO:0007669"/>
    <property type="project" value="TreeGrafter"/>
</dbReference>
<proteinExistence type="predicted"/>
<keyword evidence="3" id="KW-1185">Reference proteome</keyword>
<dbReference type="PANTHER" id="PTHR37461">
    <property type="entry name" value="ANTI-SIGMA-K FACTOR RSKA"/>
    <property type="match status" value="1"/>
</dbReference>
<name>A0A9X1BQ82_9BURK</name>
<reference evidence="2 3" key="1">
    <citation type="submission" date="2021-01" db="EMBL/GenBank/DDBJ databases">
        <title>Piscinibacter sp. Jin2 Genome sequencing and assembly.</title>
        <authorList>
            <person name="Kim I."/>
        </authorList>
    </citation>
    <scope>NUCLEOTIDE SEQUENCE [LARGE SCALE GENOMIC DNA]</scope>
    <source>
        <strain evidence="2 3">Jin2</strain>
    </source>
</reference>
<dbReference type="GO" id="GO:0005886">
    <property type="term" value="C:plasma membrane"/>
    <property type="evidence" value="ECO:0007669"/>
    <property type="project" value="InterPro"/>
</dbReference>
<accession>A0A9X1BQ82</accession>
<evidence type="ECO:0000259" key="1">
    <source>
        <dbReference type="Pfam" id="PF10099"/>
    </source>
</evidence>
<protein>
    <submittedName>
        <fullName evidence="2">Anti-sigma factor</fullName>
    </submittedName>
</protein>
<sequence>MPVMNLTDRDERTASAGEYVLGTLSAEERQAFEAALVNDAGLQAETAYWQDRLLPLAHHVGTAAPAAGLWSRIEARLPASRARDEVDGLAVEAANDSLWRRLRVWQGVSALATAAALVMGVMLSEQVERDARGAVAPRYLAVLEAPDDKRNGWLVEATAGGRLRLVPIVPPEAVPAGKALQFWTKAEGAAGPTSLGLVQPGQVVELPVERMPTLGARQLFELTLEPEAGSPIGRPTGPILYLGRTVQL</sequence>